<evidence type="ECO:0000259" key="11">
    <source>
        <dbReference type="PROSITE" id="PS50110"/>
    </source>
</evidence>
<dbReference type="Gene3D" id="1.10.287.130">
    <property type="match status" value="1"/>
</dbReference>
<dbReference type="Gene3D" id="2.130.10.10">
    <property type="entry name" value="YVTN repeat-like/Quinoprotein amine dehydrogenase"/>
    <property type="match status" value="2"/>
</dbReference>
<feature type="domain" description="Histidine kinase" evidence="10">
    <location>
        <begin position="847"/>
        <end position="1066"/>
    </location>
</feature>
<dbReference type="SMART" id="SM00342">
    <property type="entry name" value="HTH_ARAC"/>
    <property type="match status" value="1"/>
</dbReference>
<keyword evidence="4" id="KW-0804">Transcription</keyword>
<evidence type="ECO:0000256" key="2">
    <source>
        <dbReference type="ARBA" id="ARBA00023015"/>
    </source>
</evidence>
<dbReference type="PROSITE" id="PS00041">
    <property type="entry name" value="HTH_ARAC_FAMILY_1"/>
    <property type="match status" value="1"/>
</dbReference>
<dbReference type="SUPFAM" id="SSF63829">
    <property type="entry name" value="Calcium-dependent phosphotriesterase"/>
    <property type="match status" value="2"/>
</dbReference>
<dbReference type="Pfam" id="PF02518">
    <property type="entry name" value="HATPase_c"/>
    <property type="match status" value="1"/>
</dbReference>
<dbReference type="Gene3D" id="3.40.50.2300">
    <property type="match status" value="1"/>
</dbReference>
<protein>
    <submittedName>
        <fullName evidence="12">Two-component system sensor histidine kinase/response regulator, hybrid</fullName>
    </submittedName>
</protein>
<gene>
    <name evidence="12" type="ORF">BvMPK_0688</name>
</gene>
<dbReference type="PATRIC" id="fig|821.40.peg.799"/>
<evidence type="ECO:0000256" key="7">
    <source>
        <dbReference type="SAM" id="Phobius"/>
    </source>
</evidence>
<evidence type="ECO:0000256" key="1">
    <source>
        <dbReference type="ARBA" id="ARBA00022553"/>
    </source>
</evidence>
<dbReference type="InterPro" id="IPR036097">
    <property type="entry name" value="HisK_dim/P_sf"/>
</dbReference>
<evidence type="ECO:0000313" key="12">
    <source>
        <dbReference type="EMBL" id="ALK83307.1"/>
    </source>
</evidence>
<keyword evidence="7" id="KW-0472">Membrane</keyword>
<dbReference type="PROSITE" id="PS50110">
    <property type="entry name" value="RESPONSE_REGULATORY"/>
    <property type="match status" value="1"/>
</dbReference>
<keyword evidence="12" id="KW-0808">Transferase</keyword>
<dbReference type="EMBL" id="CP013020">
    <property type="protein sequence ID" value="ALK83307.1"/>
    <property type="molecule type" value="Genomic_DNA"/>
</dbReference>
<evidence type="ECO:0000259" key="10">
    <source>
        <dbReference type="PROSITE" id="PS50109"/>
    </source>
</evidence>
<dbReference type="Gene3D" id="1.10.10.60">
    <property type="entry name" value="Homeodomain-like"/>
    <property type="match status" value="1"/>
</dbReference>
<keyword evidence="2" id="KW-0805">Transcription regulation</keyword>
<accession>A0A0P0LMF4</accession>
<dbReference type="GO" id="GO:0043565">
    <property type="term" value="F:sequence-specific DNA binding"/>
    <property type="evidence" value="ECO:0007669"/>
    <property type="project" value="InterPro"/>
</dbReference>
<dbReference type="PROSITE" id="PS01124">
    <property type="entry name" value="HTH_ARAC_FAMILY_2"/>
    <property type="match status" value="1"/>
</dbReference>
<dbReference type="PANTHER" id="PTHR43547">
    <property type="entry name" value="TWO-COMPONENT HISTIDINE KINASE"/>
    <property type="match status" value="1"/>
</dbReference>
<evidence type="ECO:0000256" key="3">
    <source>
        <dbReference type="ARBA" id="ARBA00023125"/>
    </source>
</evidence>
<dbReference type="PROSITE" id="PS50109">
    <property type="entry name" value="HIS_KIN"/>
    <property type="match status" value="1"/>
</dbReference>
<keyword evidence="1 5" id="KW-0597">Phosphoprotein</keyword>
<evidence type="ECO:0000313" key="13">
    <source>
        <dbReference type="Proteomes" id="UP000061587"/>
    </source>
</evidence>
<evidence type="ECO:0000259" key="9">
    <source>
        <dbReference type="PROSITE" id="PS01124"/>
    </source>
</evidence>
<dbReference type="SMART" id="SM00387">
    <property type="entry name" value="HATPase_c"/>
    <property type="match status" value="1"/>
</dbReference>
<dbReference type="Pfam" id="PF07494">
    <property type="entry name" value="Reg_prop"/>
    <property type="match status" value="3"/>
</dbReference>
<dbReference type="InterPro" id="IPR011123">
    <property type="entry name" value="Y_Y_Y"/>
</dbReference>
<dbReference type="SUPFAM" id="SSF55874">
    <property type="entry name" value="ATPase domain of HSP90 chaperone/DNA topoisomerase II/histidine kinase"/>
    <property type="match status" value="1"/>
</dbReference>
<organism evidence="12 13">
    <name type="scientific">Phocaeicola vulgatus</name>
    <name type="common">Bacteroides vulgatus</name>
    <dbReference type="NCBI Taxonomy" id="821"/>
    <lineage>
        <taxon>Bacteria</taxon>
        <taxon>Pseudomonadati</taxon>
        <taxon>Bacteroidota</taxon>
        <taxon>Bacteroidia</taxon>
        <taxon>Bacteroidales</taxon>
        <taxon>Bacteroidaceae</taxon>
        <taxon>Phocaeicola</taxon>
    </lineage>
</organism>
<feature type="domain" description="Response regulatory" evidence="11">
    <location>
        <begin position="1119"/>
        <end position="1234"/>
    </location>
</feature>
<dbReference type="InterPro" id="IPR001789">
    <property type="entry name" value="Sig_transdc_resp-reg_receiver"/>
</dbReference>
<keyword evidence="6" id="KW-0175">Coiled coil</keyword>
<dbReference type="Pfam" id="PF07495">
    <property type="entry name" value="Y_Y_Y"/>
    <property type="match status" value="1"/>
</dbReference>
<dbReference type="Pfam" id="PF12833">
    <property type="entry name" value="HTH_18"/>
    <property type="match status" value="1"/>
</dbReference>
<feature type="transmembrane region" description="Helical" evidence="7">
    <location>
        <begin position="777"/>
        <end position="803"/>
    </location>
</feature>
<dbReference type="InterPro" id="IPR013783">
    <property type="entry name" value="Ig-like_fold"/>
</dbReference>
<dbReference type="InterPro" id="IPR018062">
    <property type="entry name" value="HTH_AraC-typ_CS"/>
</dbReference>
<dbReference type="Gene3D" id="3.30.565.10">
    <property type="entry name" value="Histidine kinase-like ATPase, C-terminal domain"/>
    <property type="match status" value="1"/>
</dbReference>
<feature type="chain" id="PRO_5006050311" evidence="8">
    <location>
        <begin position="26"/>
        <end position="1378"/>
    </location>
</feature>
<evidence type="ECO:0000256" key="6">
    <source>
        <dbReference type="SAM" id="Coils"/>
    </source>
</evidence>
<dbReference type="Gene3D" id="2.60.40.10">
    <property type="entry name" value="Immunoglobulins"/>
    <property type="match status" value="1"/>
</dbReference>
<keyword evidence="3" id="KW-0238">DNA-binding</keyword>
<keyword evidence="7" id="KW-1133">Transmembrane helix</keyword>
<feature type="modified residue" description="4-aspartylphosphate" evidence="5">
    <location>
        <position position="1167"/>
    </location>
</feature>
<dbReference type="SMART" id="SM00448">
    <property type="entry name" value="REC"/>
    <property type="match status" value="1"/>
</dbReference>
<dbReference type="InterPro" id="IPR015943">
    <property type="entry name" value="WD40/YVTN_repeat-like_dom_sf"/>
</dbReference>
<dbReference type="SUPFAM" id="SSF52172">
    <property type="entry name" value="CheY-like"/>
    <property type="match status" value="1"/>
</dbReference>
<evidence type="ECO:0000256" key="5">
    <source>
        <dbReference type="PROSITE-ProRule" id="PRU00169"/>
    </source>
</evidence>
<keyword evidence="8" id="KW-0732">Signal</keyword>
<dbReference type="InterPro" id="IPR018060">
    <property type="entry name" value="HTH_AraC"/>
</dbReference>
<feature type="domain" description="HTH araC/xylS-type" evidence="9">
    <location>
        <begin position="1273"/>
        <end position="1371"/>
    </location>
</feature>
<keyword evidence="12" id="KW-0418">Kinase</keyword>
<reference evidence="12 13" key="2">
    <citation type="journal article" date="2016" name="Genome Biol. Evol.">
        <title>Extensive mobilome-driven genome diversification in mouse gut-associated Bacteroides vulgatus mpk.</title>
        <authorList>
            <person name="Lange A."/>
            <person name="Beier S."/>
            <person name="Steimle A."/>
            <person name="Autenrieth I.B."/>
            <person name="Huson D.H."/>
            <person name="Frick J.S."/>
        </authorList>
    </citation>
    <scope>NUCLEOTIDE SEQUENCE [LARGE SCALE GENOMIC DNA]</scope>
    <source>
        <strain evidence="13">mpk</strain>
    </source>
</reference>
<sequence length="1378" mass="158057">MKQFIMMKSLIITLLCSFCLSTTNAQSYFRQCGIQLLTKQNGLSNNTLTGIYQDKAGFLWLGTDVGLSRYDGIHFHNYNLIDKEPRALTHLYETSNNLLWSHIANLNQIACFDKMRGIYMPLISPTPEVLQDIQDICVLQDKLYALTSNAIVELNMEKNADEIRLTAQLLIDIKTKVLGLYNNEDILCALTAENQILLYNVSDKSSEHINGTDLGIVKADNIEKIHIYNDNVWICDQTEGIICYNTNTKTSRTLNDNSQSSFIQKDIRDIIQIDKTTFIIATWSSLSAIRFETDNYLQSPFHIVDLTQHDSYYAPILKNRITDIHFDKSNNVLWVGTFGRGLLKLNLKGNDINRIPLNDEIRYVNSIAQDADGYIWLVTEKDGIYKSTENKISPNLHFSLWEKSHKNNHYCLHKDRNGGLWFGDDKGNILWVNPTTGETVIHQLNPETADSAVTASILKLYLNSQNHLWIATEKGIMVYNHQTHECIAAQPYTKEFKKITAICEDGDGTMWLGTEKGIHRASRKGKQIKFTGGYEKARNLTPGKVLALYLNNYNQLLISYTDKIIQIDGKEKTISSIMILQKDLPNGHISCMIDDKNGNTWLGSNAGFITLNNKNNASYTYALPESYYDVCRLNDGKLLWANSTGLLYFEPRTLKESSSNCQFHISDIDINYNKVEIGEKINGQVILDKPAYLIEHLSLDYNNNNLILYLSDLKYGTSPNTVKYRLLPTEEKWNTNYDDHIKLSNIPPGKYVLEIRSSYPLEENKQITRLSINVNRYWAATGWAIAAYILAIIIISLLTWMYFNRKLQKRQVYKAKEVKLKEKLEEETEIRKEEEKNHQLRDQIRYMLAQELRTPLSLITAPLKEMITNTAFPESFLQKAKMAYRNSISLQDICNQLLNIHQQESYSPKLNVAPYPASVIADTVVRASHELLNVSPINLHYDKDNKINTEIWIDRKKIIFILSNILSNAYRHISYSGSIHFTVNTSTINGKDFCLFTIEDDGKEMIEESSVIFLGSDNYNPPSNRLHPELGIEIMKTTILAHHGDIQITQEKNKGTRVVLYIPLGKQHLKNDENVCFIEPETIMEDSDKAMITAEDKRQQEIANSITAKPIDNPETKYKLLVVEDHADIRLYLRVLFSATYNIIMAENGEEGVRMARKEIPDLVITDVMMPVMNGFECCRILKEDLKTCHIPIILLTALTDDENIVKGIELGADDYILKPFNPEILRTKVKRLIKSRTELKRIYTKLLMPSITVNGSQEENTETIIIEDPFITQILNIVNENLQNPEFNVKKLAEMLNMSQPTLYRKKQLTNFTIIELVRGARLKRSAELLRSRKYNVQEVAEMVGYNDIPTFRKHFVDFYGTTPSTFNSKEDTEDKK</sequence>
<dbReference type="Proteomes" id="UP000061587">
    <property type="component" value="Chromosome"/>
</dbReference>
<dbReference type="SUPFAM" id="SSF46689">
    <property type="entry name" value="Homeodomain-like"/>
    <property type="match status" value="1"/>
</dbReference>
<feature type="coiled-coil region" evidence="6">
    <location>
        <begin position="816"/>
        <end position="850"/>
    </location>
</feature>
<dbReference type="GO" id="GO:0000155">
    <property type="term" value="F:phosphorelay sensor kinase activity"/>
    <property type="evidence" value="ECO:0007669"/>
    <property type="project" value="InterPro"/>
</dbReference>
<proteinExistence type="predicted"/>
<dbReference type="GO" id="GO:0003700">
    <property type="term" value="F:DNA-binding transcription factor activity"/>
    <property type="evidence" value="ECO:0007669"/>
    <property type="project" value="InterPro"/>
</dbReference>
<name>A0A0P0LMF4_PHOVU</name>
<dbReference type="InterPro" id="IPR003594">
    <property type="entry name" value="HATPase_dom"/>
</dbReference>
<dbReference type="PANTHER" id="PTHR43547:SF2">
    <property type="entry name" value="HYBRID SIGNAL TRANSDUCTION HISTIDINE KINASE C"/>
    <property type="match status" value="1"/>
</dbReference>
<dbReference type="InterPro" id="IPR011006">
    <property type="entry name" value="CheY-like_superfamily"/>
</dbReference>
<keyword evidence="7" id="KW-0812">Transmembrane</keyword>
<evidence type="ECO:0000256" key="8">
    <source>
        <dbReference type="SAM" id="SignalP"/>
    </source>
</evidence>
<dbReference type="SUPFAM" id="SSF47384">
    <property type="entry name" value="Homodimeric domain of signal transducing histidine kinase"/>
    <property type="match status" value="1"/>
</dbReference>
<dbReference type="InterPro" id="IPR005467">
    <property type="entry name" value="His_kinase_dom"/>
</dbReference>
<dbReference type="InterPro" id="IPR036890">
    <property type="entry name" value="HATPase_C_sf"/>
</dbReference>
<evidence type="ECO:0000256" key="4">
    <source>
        <dbReference type="ARBA" id="ARBA00023163"/>
    </source>
</evidence>
<dbReference type="Pfam" id="PF00072">
    <property type="entry name" value="Response_reg"/>
    <property type="match status" value="1"/>
</dbReference>
<feature type="signal peptide" evidence="8">
    <location>
        <begin position="1"/>
        <end position="25"/>
    </location>
</feature>
<dbReference type="InterPro" id="IPR009057">
    <property type="entry name" value="Homeodomain-like_sf"/>
</dbReference>
<reference evidence="13" key="1">
    <citation type="submission" date="2015-10" db="EMBL/GenBank/DDBJ databases">
        <title>Extensive mobilome-driven genome diversification in gut-associated Bacteroides vulgatus mpk.</title>
        <authorList>
            <person name="Beier S."/>
            <person name="Lange A."/>
            <person name="Huson D.H."/>
            <person name="Frick J.-S."/>
            <person name="Autenrieth I.B."/>
        </authorList>
    </citation>
    <scope>NUCLEOTIDE SEQUENCE [LARGE SCALE GENOMIC DNA]</scope>
    <source>
        <strain evidence="13">mpk</strain>
    </source>
</reference>
<dbReference type="InterPro" id="IPR011110">
    <property type="entry name" value="Reg_prop"/>
</dbReference>